<dbReference type="RefSeq" id="WP_106878053.1">
    <property type="nucleotide sequence ID" value="NZ_DHYB01000022.1"/>
</dbReference>
<gene>
    <name evidence="2" type="ORF">C7G83_16770</name>
</gene>
<feature type="chain" id="PRO_5015185118" evidence="1">
    <location>
        <begin position="18"/>
        <end position="147"/>
    </location>
</feature>
<proteinExistence type="predicted"/>
<organism evidence="2 3">
    <name type="scientific">Siccibacter turicensis</name>
    <dbReference type="NCBI Taxonomy" id="357233"/>
    <lineage>
        <taxon>Bacteria</taxon>
        <taxon>Pseudomonadati</taxon>
        <taxon>Pseudomonadota</taxon>
        <taxon>Gammaproteobacteria</taxon>
        <taxon>Enterobacterales</taxon>
        <taxon>Enterobacteriaceae</taxon>
        <taxon>Siccibacter</taxon>
    </lineage>
</organism>
<evidence type="ECO:0000313" key="3">
    <source>
        <dbReference type="Proteomes" id="UP000240212"/>
    </source>
</evidence>
<feature type="signal peptide" evidence="1">
    <location>
        <begin position="1"/>
        <end position="17"/>
    </location>
</feature>
<reference evidence="2 3" key="1">
    <citation type="submission" date="2018-03" db="EMBL/GenBank/DDBJ databases">
        <title>Draft genome sequence of the first documented clinical Siccibacter turicensis isolate in Austria.</title>
        <authorList>
            <person name="Lepuschitz S."/>
            <person name="Pekard-Amenitsch S."/>
            <person name="Haunold R."/>
            <person name="Schill S."/>
            <person name="Mach R."/>
            <person name="Allerberger F."/>
            <person name="Ruppitsch W."/>
            <person name="Forsythe S.J."/>
        </authorList>
    </citation>
    <scope>NUCLEOTIDE SEQUENCE [LARGE SCALE GENOMIC DNA]</scope>
    <source>
        <strain evidence="2 3">6100069499-17</strain>
    </source>
</reference>
<accession>A0A2P8VGJ7</accession>
<dbReference type="Proteomes" id="UP000240212">
    <property type="component" value="Unassembled WGS sequence"/>
</dbReference>
<dbReference type="OrthoDB" id="6478811at2"/>
<comment type="caution">
    <text evidence="2">The sequence shown here is derived from an EMBL/GenBank/DDBJ whole genome shotgun (WGS) entry which is preliminary data.</text>
</comment>
<name>A0A2P8VGJ7_9ENTR</name>
<sequence length="147" mass="16577">MKNILLFLYLLSQTGVAASFTGREYNTWYNKDGVRYDMTQTADSRPVLISISQPGTPHANMVISWAVAGQCPHAQPLVVDEHILNVAWQCSNIGDDKYEHFMIDDARQVNAIVERLQAQFTVIIQGDIKVWASNYNLPEYGSGPRLF</sequence>
<keyword evidence="3" id="KW-1185">Reference proteome</keyword>
<dbReference type="AlphaFoldDB" id="A0A2P8VGJ7"/>
<evidence type="ECO:0000256" key="1">
    <source>
        <dbReference type="SAM" id="SignalP"/>
    </source>
</evidence>
<protein>
    <submittedName>
        <fullName evidence="2">Uncharacterized protein</fullName>
    </submittedName>
</protein>
<evidence type="ECO:0000313" key="2">
    <source>
        <dbReference type="EMBL" id="PSN06661.1"/>
    </source>
</evidence>
<dbReference type="EMBL" id="PYEP01000007">
    <property type="protein sequence ID" value="PSN06661.1"/>
    <property type="molecule type" value="Genomic_DNA"/>
</dbReference>
<keyword evidence="1" id="KW-0732">Signal</keyword>